<dbReference type="SUPFAM" id="SSF54909">
    <property type="entry name" value="Dimeric alpha+beta barrel"/>
    <property type="match status" value="1"/>
</dbReference>
<dbReference type="OrthoDB" id="9797060at2"/>
<evidence type="ECO:0000313" key="3">
    <source>
        <dbReference type="Proteomes" id="UP000321062"/>
    </source>
</evidence>
<dbReference type="KEGG" id="yti:FNA67_16385"/>
<organism evidence="2 3">
    <name type="scientific">Paradevosia tibetensis</name>
    <dbReference type="NCBI Taxonomy" id="1447062"/>
    <lineage>
        <taxon>Bacteria</taxon>
        <taxon>Pseudomonadati</taxon>
        <taxon>Pseudomonadota</taxon>
        <taxon>Alphaproteobacteria</taxon>
        <taxon>Hyphomicrobiales</taxon>
        <taxon>Devosiaceae</taxon>
        <taxon>Paradevosia</taxon>
    </lineage>
</organism>
<dbReference type="InterPro" id="IPR052936">
    <property type="entry name" value="Jasmonate_Hydroxylase-like"/>
</dbReference>
<accession>A0A5B9DR23</accession>
<dbReference type="EMBL" id="CP041690">
    <property type="protein sequence ID" value="QEE21667.1"/>
    <property type="molecule type" value="Genomic_DNA"/>
</dbReference>
<dbReference type="PANTHER" id="PTHR37811">
    <property type="entry name" value="BLL5343 PROTEIN"/>
    <property type="match status" value="1"/>
</dbReference>
<dbReference type="Gene3D" id="3.30.70.100">
    <property type="match status" value="1"/>
</dbReference>
<gene>
    <name evidence="2" type="ORF">FNA67_16385</name>
</gene>
<proteinExistence type="predicted"/>
<dbReference type="InterPro" id="IPR007138">
    <property type="entry name" value="ABM_dom"/>
</dbReference>
<dbReference type="PROSITE" id="PS51725">
    <property type="entry name" value="ABM"/>
    <property type="match status" value="1"/>
</dbReference>
<sequence>MIAVIFEVSPASGRKGDYLALAAALKAELTEMKGFISIERFESLSEPGKILSLSFWEDEEAVMRWRNLASHREAQRQGREGVFADYRLRVASVMRDYGMHRRSQAPEDSRNVHERSPLTIAAPSG</sequence>
<reference evidence="2 3" key="1">
    <citation type="journal article" date="2015" name="Int. J. Syst. Evol. Microbiol.">
        <title>Youhaiella tibetensis gen. nov., sp. nov., isolated from subsurface sediment.</title>
        <authorList>
            <person name="Wang Y.X."/>
            <person name="Huang F.Q."/>
            <person name="Nogi Y."/>
            <person name="Pang S.J."/>
            <person name="Wang P.K."/>
            <person name="Lv J."/>
        </authorList>
    </citation>
    <scope>NUCLEOTIDE SEQUENCE [LARGE SCALE GENOMIC DNA]</scope>
    <source>
        <strain evidence="3">fig4</strain>
    </source>
</reference>
<dbReference type="InterPro" id="IPR011008">
    <property type="entry name" value="Dimeric_a/b-barrel"/>
</dbReference>
<dbReference type="PANTHER" id="PTHR37811:SF2">
    <property type="entry name" value="ABM DOMAIN-CONTAINING PROTEIN"/>
    <property type="match status" value="1"/>
</dbReference>
<dbReference type="AlphaFoldDB" id="A0A5B9DR23"/>
<keyword evidence="3" id="KW-1185">Reference proteome</keyword>
<feature type="compositionally biased region" description="Basic and acidic residues" evidence="1">
    <location>
        <begin position="104"/>
        <end position="116"/>
    </location>
</feature>
<dbReference type="RefSeq" id="WP_147656984.1">
    <property type="nucleotide sequence ID" value="NZ_BMFM01000001.1"/>
</dbReference>
<evidence type="ECO:0000313" key="2">
    <source>
        <dbReference type="EMBL" id="QEE21667.1"/>
    </source>
</evidence>
<dbReference type="Pfam" id="PF03992">
    <property type="entry name" value="ABM"/>
    <property type="match status" value="1"/>
</dbReference>
<dbReference type="Proteomes" id="UP000321062">
    <property type="component" value="Chromosome"/>
</dbReference>
<protein>
    <submittedName>
        <fullName evidence="2">Antibiotic biosynthesis monooxygenase</fullName>
    </submittedName>
</protein>
<name>A0A5B9DR23_9HYPH</name>
<evidence type="ECO:0000256" key="1">
    <source>
        <dbReference type="SAM" id="MobiDB-lite"/>
    </source>
</evidence>
<feature type="region of interest" description="Disordered" evidence="1">
    <location>
        <begin position="100"/>
        <end position="125"/>
    </location>
</feature>
<keyword evidence="2" id="KW-0503">Monooxygenase</keyword>
<dbReference type="GO" id="GO:0004497">
    <property type="term" value="F:monooxygenase activity"/>
    <property type="evidence" value="ECO:0007669"/>
    <property type="project" value="UniProtKB-KW"/>
</dbReference>
<keyword evidence="2" id="KW-0560">Oxidoreductase</keyword>